<gene>
    <name evidence="3" type="ORF">JOC58_004094</name>
</gene>
<name>A0ABU1J3T3_9BACL</name>
<proteinExistence type="inferred from homology"/>
<evidence type="ECO:0000313" key="4">
    <source>
        <dbReference type="Proteomes" id="UP001185028"/>
    </source>
</evidence>
<organism evidence="3 4">
    <name type="scientific">Paenibacillus hunanensis</name>
    <dbReference type="NCBI Taxonomy" id="539262"/>
    <lineage>
        <taxon>Bacteria</taxon>
        <taxon>Bacillati</taxon>
        <taxon>Bacillota</taxon>
        <taxon>Bacilli</taxon>
        <taxon>Bacillales</taxon>
        <taxon>Paenibacillaceae</taxon>
        <taxon>Paenibacillus</taxon>
    </lineage>
</organism>
<dbReference type="Pfam" id="PF05163">
    <property type="entry name" value="DinB"/>
    <property type="match status" value="1"/>
</dbReference>
<dbReference type="Gene3D" id="1.20.120.450">
    <property type="entry name" value="dinb family like domain"/>
    <property type="match status" value="1"/>
</dbReference>
<dbReference type="InterPro" id="IPR007837">
    <property type="entry name" value="DinB"/>
</dbReference>
<dbReference type="PANTHER" id="PTHR37302:SF3">
    <property type="entry name" value="DAMAGE-INDUCIBLE PROTEIN DINB"/>
    <property type="match status" value="1"/>
</dbReference>
<comment type="similarity">
    <text evidence="1">Belongs to the DinB family.</text>
</comment>
<evidence type="ECO:0000313" key="3">
    <source>
        <dbReference type="EMBL" id="MDR6246175.1"/>
    </source>
</evidence>
<dbReference type="SUPFAM" id="SSF109854">
    <property type="entry name" value="DinB/YfiT-like putative metalloenzymes"/>
    <property type="match status" value="1"/>
</dbReference>
<evidence type="ECO:0000256" key="2">
    <source>
        <dbReference type="ARBA" id="ARBA00022723"/>
    </source>
</evidence>
<dbReference type="RefSeq" id="WP_188775003.1">
    <property type="nucleotide sequence ID" value="NZ_BMMB01000003.1"/>
</dbReference>
<keyword evidence="4" id="KW-1185">Reference proteome</keyword>
<protein>
    <submittedName>
        <fullName evidence="3">Damage-inducible protein DinB</fullName>
    </submittedName>
</protein>
<accession>A0ABU1J3T3</accession>
<dbReference type="EMBL" id="JAVDQH010000023">
    <property type="protein sequence ID" value="MDR6246175.1"/>
    <property type="molecule type" value="Genomic_DNA"/>
</dbReference>
<reference evidence="3 4" key="1">
    <citation type="submission" date="2023-07" db="EMBL/GenBank/DDBJ databases">
        <title>Genomic Encyclopedia of Type Strains, Phase IV (KMG-IV): sequencing the most valuable type-strain genomes for metagenomic binning, comparative biology and taxonomic classification.</title>
        <authorList>
            <person name="Goeker M."/>
        </authorList>
    </citation>
    <scope>NUCLEOTIDE SEQUENCE [LARGE SCALE GENOMIC DNA]</scope>
    <source>
        <strain evidence="3 4">DSM 22170</strain>
    </source>
</reference>
<comment type="caution">
    <text evidence="3">The sequence shown here is derived from an EMBL/GenBank/DDBJ whole genome shotgun (WGS) entry which is preliminary data.</text>
</comment>
<evidence type="ECO:0000256" key="1">
    <source>
        <dbReference type="ARBA" id="ARBA00008635"/>
    </source>
</evidence>
<sequence>MDQYEYEWIKKTRTILLDFCGELSPQDFTRQHGFGFDSIRDTLIHIADCYHAWLGSYILLQTKTPITPRDELATIDLATIKERFFQVDRYVTEVFEKLNDQMNEPIQRQIPWRAGGEEISMTPAKLLVHTITHEFHHKGQIMAMARQMGYTPPNTDVLGIQD</sequence>
<dbReference type="PANTHER" id="PTHR37302">
    <property type="entry name" value="SLR1116 PROTEIN"/>
    <property type="match status" value="1"/>
</dbReference>
<dbReference type="InterPro" id="IPR034660">
    <property type="entry name" value="DinB/YfiT-like"/>
</dbReference>
<keyword evidence="2" id="KW-0479">Metal-binding</keyword>
<dbReference type="Proteomes" id="UP001185028">
    <property type="component" value="Unassembled WGS sequence"/>
</dbReference>